<dbReference type="PANTHER" id="PTHR42802">
    <property type="entry name" value="MONOOXYGENASE"/>
    <property type="match status" value="1"/>
</dbReference>
<dbReference type="GO" id="GO:0047091">
    <property type="term" value="F:L-lysine 6-monooxygenase (NADPH) activity"/>
    <property type="evidence" value="ECO:0007669"/>
    <property type="project" value="UniProtKB-EC"/>
</dbReference>
<keyword evidence="9" id="KW-0560">Oxidoreductase</keyword>
<evidence type="ECO:0000256" key="4">
    <source>
        <dbReference type="ARBA" id="ARBA00013076"/>
    </source>
</evidence>
<dbReference type="SUPFAM" id="SSF51905">
    <property type="entry name" value="FAD/NAD(P)-binding domain"/>
    <property type="match status" value="2"/>
</dbReference>
<sequence length="452" mass="50181">MKPKTTYTGPVLDILGVGFGPSNLALAVAVDEYNEAAPATPLRAGFVERKQTFGWHRGMLLDQATMQVSFLKDLVTMRNPRSRFTFLTYLHERDRLVQFINHKTLFPLRIEFHDYLEWVAAQFAETVHYGTEVVEVRPVEEGGKVVYLDVISREVDHPDRVVVRRTRNLVIASGIVPALPAGLESTDRLWHSSEFLDRLAEFPGDPSVCTVVGAGQSAAEIAGHLHEVFPRADVHAVFSRYGYSPADDSPFANRVFDPAAVDEFFSAPPHVQQKFFEYHANTNYSVVDIEVIEDLNGRIYRESVRGVPRLHIRHMTAVKQVTPEPDRVRLRLEQLSTGEHVDLDTDLVVFATGYRPMDPLAVLGGTADLCKHDSSGLLRVQRDHQVVTENSVECGIYLQGGTEHTHGLSSSLLSTTAVRAGEIVESVAGRSRGADSGRTERAMAKGLSNVRS</sequence>
<comment type="cofactor">
    <cofactor evidence="1">
        <name>FAD</name>
        <dbReference type="ChEBI" id="CHEBI:57692"/>
    </cofactor>
</comment>
<feature type="region of interest" description="Disordered" evidence="16">
    <location>
        <begin position="429"/>
        <end position="452"/>
    </location>
</feature>
<keyword evidence="8" id="KW-0521">NADP</keyword>
<dbReference type="RefSeq" id="WP_164202191.1">
    <property type="nucleotide sequence ID" value="NZ_JAAGMP010000599.1"/>
</dbReference>
<evidence type="ECO:0000256" key="2">
    <source>
        <dbReference type="ARBA" id="ARBA00004924"/>
    </source>
</evidence>
<evidence type="ECO:0000256" key="1">
    <source>
        <dbReference type="ARBA" id="ARBA00001974"/>
    </source>
</evidence>
<accession>A0A7K3RWM2</accession>
<dbReference type="InterPro" id="IPR025700">
    <property type="entry name" value="Lys/Orn_oxygenase"/>
</dbReference>
<protein>
    <recommendedName>
        <fullName evidence="5">L-lysine N6-monooxygenase MbtG</fullName>
        <ecNumber evidence="4">1.14.13.59</ecNumber>
    </recommendedName>
    <alternativeName>
        <fullName evidence="14">Lysine 6-N-hydroxylase</fullName>
    </alternativeName>
    <alternativeName>
        <fullName evidence="13">Lysine N6-hydroxylase</fullName>
    </alternativeName>
    <alternativeName>
        <fullName evidence="11">Lysine-N-oxygenase</fullName>
    </alternativeName>
    <alternativeName>
        <fullName evidence="12">Mycobactin synthase protein G</fullName>
    </alternativeName>
</protein>
<evidence type="ECO:0000256" key="9">
    <source>
        <dbReference type="ARBA" id="ARBA00023002"/>
    </source>
</evidence>
<keyword evidence="6" id="KW-0285">Flavoprotein</keyword>
<evidence type="ECO:0000256" key="14">
    <source>
        <dbReference type="ARBA" id="ARBA00032738"/>
    </source>
</evidence>
<comment type="caution">
    <text evidence="17">The sequence shown here is derived from an EMBL/GenBank/DDBJ whole genome shotgun (WGS) entry which is preliminary data.</text>
</comment>
<dbReference type="InterPro" id="IPR036188">
    <property type="entry name" value="FAD/NAD-bd_sf"/>
</dbReference>
<evidence type="ECO:0000256" key="7">
    <source>
        <dbReference type="ARBA" id="ARBA00022827"/>
    </source>
</evidence>
<reference evidence="17 18" key="1">
    <citation type="submission" date="2020-01" db="EMBL/GenBank/DDBJ databases">
        <title>Insect and environment-associated Actinomycetes.</title>
        <authorList>
            <person name="Currrie C."/>
            <person name="Chevrette M."/>
            <person name="Carlson C."/>
            <person name="Stubbendieck R."/>
            <person name="Wendt-Pienkowski E."/>
        </authorList>
    </citation>
    <scope>NUCLEOTIDE SEQUENCE [LARGE SCALE GENOMIC DNA]</scope>
    <source>
        <strain evidence="17 18">SID7590</strain>
    </source>
</reference>
<dbReference type="Gene3D" id="3.50.50.60">
    <property type="entry name" value="FAD/NAD(P)-binding domain"/>
    <property type="match status" value="1"/>
</dbReference>
<evidence type="ECO:0000256" key="12">
    <source>
        <dbReference type="ARBA" id="ARBA00031158"/>
    </source>
</evidence>
<feature type="compositionally biased region" description="Basic and acidic residues" evidence="16">
    <location>
        <begin position="432"/>
        <end position="443"/>
    </location>
</feature>
<dbReference type="Proteomes" id="UP000469670">
    <property type="component" value="Unassembled WGS sequence"/>
</dbReference>
<evidence type="ECO:0000313" key="17">
    <source>
        <dbReference type="EMBL" id="NEC19132.1"/>
    </source>
</evidence>
<comment type="catalytic activity">
    <reaction evidence="15">
        <text>L-lysine + NADPH + O2 = N(6)-hydroxy-L-lysine + NADP(+) + H2O</text>
        <dbReference type="Rhea" id="RHEA:23228"/>
        <dbReference type="ChEBI" id="CHEBI:15377"/>
        <dbReference type="ChEBI" id="CHEBI:15379"/>
        <dbReference type="ChEBI" id="CHEBI:32551"/>
        <dbReference type="ChEBI" id="CHEBI:57783"/>
        <dbReference type="ChEBI" id="CHEBI:57820"/>
        <dbReference type="ChEBI" id="CHEBI:58349"/>
        <dbReference type="EC" id="1.14.13.59"/>
    </reaction>
</comment>
<name>A0A7K3RWM2_9ACTN</name>
<comment type="similarity">
    <text evidence="3">Belongs to the lysine N(6)-hydroxylase/L-ornithine N(5)-oxygenase family.</text>
</comment>
<keyword evidence="10" id="KW-0503">Monooxygenase</keyword>
<evidence type="ECO:0000256" key="11">
    <source>
        <dbReference type="ARBA" id="ARBA00029939"/>
    </source>
</evidence>
<evidence type="ECO:0000256" key="16">
    <source>
        <dbReference type="SAM" id="MobiDB-lite"/>
    </source>
</evidence>
<evidence type="ECO:0000256" key="10">
    <source>
        <dbReference type="ARBA" id="ARBA00023033"/>
    </source>
</evidence>
<evidence type="ECO:0000256" key="3">
    <source>
        <dbReference type="ARBA" id="ARBA00007588"/>
    </source>
</evidence>
<evidence type="ECO:0000313" key="18">
    <source>
        <dbReference type="Proteomes" id="UP000469670"/>
    </source>
</evidence>
<dbReference type="PANTHER" id="PTHR42802:SF1">
    <property type="entry name" value="L-ORNITHINE N(5)-MONOOXYGENASE"/>
    <property type="match status" value="1"/>
</dbReference>
<dbReference type="AlphaFoldDB" id="A0A7K3RWM2"/>
<evidence type="ECO:0000256" key="15">
    <source>
        <dbReference type="ARBA" id="ARBA00048407"/>
    </source>
</evidence>
<keyword evidence="7" id="KW-0274">FAD</keyword>
<evidence type="ECO:0000256" key="8">
    <source>
        <dbReference type="ARBA" id="ARBA00022857"/>
    </source>
</evidence>
<gene>
    <name evidence="17" type="ORF">G3I50_12815</name>
</gene>
<evidence type="ECO:0000256" key="13">
    <source>
        <dbReference type="ARBA" id="ARBA00032493"/>
    </source>
</evidence>
<proteinExistence type="inferred from homology"/>
<evidence type="ECO:0000256" key="6">
    <source>
        <dbReference type="ARBA" id="ARBA00022630"/>
    </source>
</evidence>
<comment type="pathway">
    <text evidence="2">Siderophore biosynthesis.</text>
</comment>
<dbReference type="EC" id="1.14.13.59" evidence="4"/>
<evidence type="ECO:0000256" key="5">
    <source>
        <dbReference type="ARBA" id="ARBA00016406"/>
    </source>
</evidence>
<dbReference type="EMBL" id="JAAGMP010000599">
    <property type="protein sequence ID" value="NEC19132.1"/>
    <property type="molecule type" value="Genomic_DNA"/>
</dbReference>
<organism evidence="17 18">
    <name type="scientific">Streptomyces parvus</name>
    <dbReference type="NCBI Taxonomy" id="66428"/>
    <lineage>
        <taxon>Bacteria</taxon>
        <taxon>Bacillati</taxon>
        <taxon>Actinomycetota</taxon>
        <taxon>Actinomycetes</taxon>
        <taxon>Kitasatosporales</taxon>
        <taxon>Streptomycetaceae</taxon>
        <taxon>Streptomyces</taxon>
    </lineage>
</organism>
<dbReference type="Pfam" id="PF13434">
    <property type="entry name" value="Lys_Orn_oxgnase"/>
    <property type="match status" value="1"/>
</dbReference>